<sequence>MIRYDYIFAGVGLAGLMVLHEMMVADVLKSKKILLLEPSEKEHNDRTWCFWEHGEGEWDAVVTKEWKSGFFINNEKTIECFSSGMKYKMIESSLFYRKVLSELKAYPNLVWKKERVMHYVERPSEVVVTTDVTSYHGEVILNSVLDLNQLRNHKKYPLLLQHFQGWFVKTPVPVFDLNSATFMDFSVEQKGNTRFMYVLPISTTEALVEYTLFSAEILENEAYENAIVEYLKQKDIADYEILRKEKGVIPMTAYPFWKKNSKRVLNIGSAGGWTKASTGYTFKNSVKLSKKVVAHLKRNATDFSPLYKSNRFTFYDSLFVDVLFRENHLGYHLFGSMFSKVKPETVFRFLDEDTAFTEDVKVILSCPKLPFIKALIRKVFGV</sequence>
<dbReference type="EMBL" id="FMTY01000001">
    <property type="protein sequence ID" value="SCW99781.1"/>
    <property type="molecule type" value="Genomic_DNA"/>
</dbReference>
<feature type="transmembrane region" description="Helical" evidence="1">
    <location>
        <begin position="6"/>
        <end position="28"/>
    </location>
</feature>
<dbReference type="AlphaFoldDB" id="A0A1G4V1J9"/>
<name>A0A1G4V1J9_9FLAO</name>
<gene>
    <name evidence="2" type="ORF">SAMN02927925_00030</name>
</gene>
<dbReference type="eggNOG" id="COG0644">
    <property type="taxonomic scope" value="Bacteria"/>
</dbReference>
<organism evidence="2 3">
    <name type="scientific">Flavobacterium saliperosum</name>
    <dbReference type="NCBI Taxonomy" id="329186"/>
    <lineage>
        <taxon>Bacteria</taxon>
        <taxon>Pseudomonadati</taxon>
        <taxon>Bacteroidota</taxon>
        <taxon>Flavobacteriia</taxon>
        <taxon>Flavobacteriales</taxon>
        <taxon>Flavobacteriaceae</taxon>
        <taxon>Flavobacterium</taxon>
    </lineage>
</organism>
<keyword evidence="1" id="KW-1133">Transmembrane helix</keyword>
<evidence type="ECO:0000313" key="3">
    <source>
        <dbReference type="Proteomes" id="UP000182124"/>
    </source>
</evidence>
<protein>
    <submittedName>
        <fullName evidence="2">Lycopene beta-cyclase</fullName>
    </submittedName>
</protein>
<evidence type="ECO:0000256" key="1">
    <source>
        <dbReference type="SAM" id="Phobius"/>
    </source>
</evidence>
<keyword evidence="1" id="KW-0812">Transmembrane</keyword>
<dbReference type="RefSeq" id="WP_023575126.1">
    <property type="nucleotide sequence ID" value="NZ_CBCSBQ010000013.1"/>
</dbReference>
<evidence type="ECO:0000313" key="2">
    <source>
        <dbReference type="EMBL" id="SCW99781.1"/>
    </source>
</evidence>
<keyword evidence="1" id="KW-0472">Membrane</keyword>
<dbReference type="Pfam" id="PF05834">
    <property type="entry name" value="Lycopene_cycl"/>
    <property type="match status" value="1"/>
</dbReference>
<dbReference type="Proteomes" id="UP000182124">
    <property type="component" value="Unassembled WGS sequence"/>
</dbReference>
<accession>A0A1G4V1J9</accession>
<dbReference type="STRING" id="329186.SAMN02927925_00030"/>
<proteinExistence type="predicted"/>
<reference evidence="2 3" key="1">
    <citation type="submission" date="2016-10" db="EMBL/GenBank/DDBJ databases">
        <authorList>
            <person name="de Groot N.N."/>
        </authorList>
    </citation>
    <scope>NUCLEOTIDE SEQUENCE [LARGE SCALE GENOMIC DNA]</scope>
    <source>
        <strain evidence="2 3">CGMCC 1.3801</strain>
    </source>
</reference>